<keyword evidence="4" id="KW-1185">Reference proteome</keyword>
<sequence length="274" mass="29571">MDRSTAVWIRPIRRCGTTQGNAVITVRTSSGWPSAGRPLCRTRRARVKPTGPLRIVFAALGVTVTVALAPTASAAPAAPTAPPAHAAAAAACTGEYHGDARLGPKRLPKQWQAPVGPLLKNWNRTGGLSDAAYLKKYWEGPADGGGWKYPPNDGFAEKNGTIDKEPTKLRKGQRLDRFGSEYGGFLAPAGDSYAKRALPPQNLNTRDATAPCDYRVYKVAKPFWVWQGSIAPWFEQPGGGQQIKLDAVFLDPGEGQRLNVKWLLDRGYLAPAAQ</sequence>
<evidence type="ECO:0000313" key="3">
    <source>
        <dbReference type="EMBL" id="NBE56563.1"/>
    </source>
</evidence>
<keyword evidence="1" id="KW-1133">Transmembrane helix</keyword>
<proteinExistence type="predicted"/>
<organism evidence="3 4">
    <name type="scientific">Streptomyces boluensis</name>
    <dbReference type="NCBI Taxonomy" id="1775135"/>
    <lineage>
        <taxon>Bacteria</taxon>
        <taxon>Bacillati</taxon>
        <taxon>Actinomycetota</taxon>
        <taxon>Actinomycetes</taxon>
        <taxon>Kitasatosporales</taxon>
        <taxon>Streptomycetaceae</taxon>
        <taxon>Streptomyces</taxon>
    </lineage>
</organism>
<dbReference type="Pfam" id="PF14021">
    <property type="entry name" value="TNT"/>
    <property type="match status" value="1"/>
</dbReference>
<dbReference type="PANTHER" id="PTHR42059:SF1">
    <property type="entry name" value="TNT DOMAIN-CONTAINING PROTEIN"/>
    <property type="match status" value="1"/>
</dbReference>
<dbReference type="AlphaFoldDB" id="A0A964UYB2"/>
<dbReference type="InterPro" id="IPR053024">
    <property type="entry name" value="Fungal_surface_NADase"/>
</dbReference>
<feature type="transmembrane region" description="Helical" evidence="1">
    <location>
        <begin position="51"/>
        <end position="69"/>
    </location>
</feature>
<evidence type="ECO:0000259" key="2">
    <source>
        <dbReference type="Pfam" id="PF14021"/>
    </source>
</evidence>
<keyword evidence="1" id="KW-0472">Membrane</keyword>
<feature type="domain" description="TNT" evidence="2">
    <location>
        <begin position="169"/>
        <end position="270"/>
    </location>
</feature>
<dbReference type="EMBL" id="JAAAHS010000522">
    <property type="protein sequence ID" value="NBE56563.1"/>
    <property type="molecule type" value="Genomic_DNA"/>
</dbReference>
<reference evidence="3" key="1">
    <citation type="submission" date="2020-01" db="EMBL/GenBank/DDBJ databases">
        <title>Whole-genome analyses of novel actinobacteria.</title>
        <authorList>
            <person name="Sahin N."/>
        </authorList>
    </citation>
    <scope>NUCLEOTIDE SEQUENCE</scope>
    <source>
        <strain evidence="3">YC537</strain>
    </source>
</reference>
<dbReference type="GO" id="GO:0050135">
    <property type="term" value="F:NADP+ nucleosidase activity"/>
    <property type="evidence" value="ECO:0007669"/>
    <property type="project" value="InterPro"/>
</dbReference>
<dbReference type="PANTHER" id="PTHR42059">
    <property type="entry name" value="TNT DOMAIN-CONTAINING PROTEIN"/>
    <property type="match status" value="1"/>
</dbReference>
<accession>A0A964UYB2</accession>
<dbReference type="OrthoDB" id="4745173at2"/>
<evidence type="ECO:0000256" key="1">
    <source>
        <dbReference type="SAM" id="Phobius"/>
    </source>
</evidence>
<gene>
    <name evidence="3" type="ORF">GUY60_35070</name>
</gene>
<comment type="caution">
    <text evidence="3">The sequence shown here is derived from an EMBL/GenBank/DDBJ whole genome shotgun (WGS) entry which is preliminary data.</text>
</comment>
<evidence type="ECO:0000313" key="4">
    <source>
        <dbReference type="Proteomes" id="UP000598297"/>
    </source>
</evidence>
<keyword evidence="1" id="KW-0812">Transmembrane</keyword>
<name>A0A964UYB2_9ACTN</name>
<dbReference type="InterPro" id="IPR025331">
    <property type="entry name" value="TNT"/>
</dbReference>
<dbReference type="Proteomes" id="UP000598297">
    <property type="component" value="Unassembled WGS sequence"/>
</dbReference>
<protein>
    <submittedName>
        <fullName evidence="3">Glycohydrolase toxin TNT-related protein</fullName>
    </submittedName>
</protein>